<comment type="caution">
    <text evidence="1">The sequence shown here is derived from an EMBL/GenBank/DDBJ whole genome shotgun (WGS) entry which is preliminary data.</text>
</comment>
<evidence type="ECO:0000313" key="1">
    <source>
        <dbReference type="EMBL" id="CAG8733277.1"/>
    </source>
</evidence>
<proteinExistence type="predicted"/>
<organism evidence="1 2">
    <name type="scientific">Gigaspora margarita</name>
    <dbReference type="NCBI Taxonomy" id="4874"/>
    <lineage>
        <taxon>Eukaryota</taxon>
        <taxon>Fungi</taxon>
        <taxon>Fungi incertae sedis</taxon>
        <taxon>Mucoromycota</taxon>
        <taxon>Glomeromycotina</taxon>
        <taxon>Glomeromycetes</taxon>
        <taxon>Diversisporales</taxon>
        <taxon>Gigasporaceae</taxon>
        <taxon>Gigaspora</taxon>
    </lineage>
</organism>
<feature type="non-terminal residue" evidence="1">
    <location>
        <position position="41"/>
    </location>
</feature>
<protein>
    <submittedName>
        <fullName evidence="1">35403_t:CDS:1</fullName>
    </submittedName>
</protein>
<sequence>MRYYGGLPSNNSIANMSRAIQYKVPSFSFAQHHKEVGPKLA</sequence>
<name>A0ABN7V5D4_GIGMA</name>
<gene>
    <name evidence="1" type="ORF">GMARGA_LOCUS14602</name>
</gene>
<feature type="non-terminal residue" evidence="1">
    <location>
        <position position="1"/>
    </location>
</feature>
<keyword evidence="2" id="KW-1185">Reference proteome</keyword>
<evidence type="ECO:0000313" key="2">
    <source>
        <dbReference type="Proteomes" id="UP000789901"/>
    </source>
</evidence>
<dbReference type="Proteomes" id="UP000789901">
    <property type="component" value="Unassembled WGS sequence"/>
</dbReference>
<reference evidence="1 2" key="1">
    <citation type="submission" date="2021-06" db="EMBL/GenBank/DDBJ databases">
        <authorList>
            <person name="Kallberg Y."/>
            <person name="Tangrot J."/>
            <person name="Rosling A."/>
        </authorList>
    </citation>
    <scope>NUCLEOTIDE SEQUENCE [LARGE SCALE GENOMIC DNA]</scope>
    <source>
        <strain evidence="1 2">120-4 pot B 10/14</strain>
    </source>
</reference>
<dbReference type="EMBL" id="CAJVQB010009750">
    <property type="protein sequence ID" value="CAG8733277.1"/>
    <property type="molecule type" value="Genomic_DNA"/>
</dbReference>
<accession>A0ABN7V5D4</accession>